<accession>A0ABT0YWV7</accession>
<organism evidence="1 2">
    <name type="scientific">Caldimonas mangrovi</name>
    <dbReference type="NCBI Taxonomy" id="2944811"/>
    <lineage>
        <taxon>Bacteria</taxon>
        <taxon>Pseudomonadati</taxon>
        <taxon>Pseudomonadota</taxon>
        <taxon>Betaproteobacteria</taxon>
        <taxon>Burkholderiales</taxon>
        <taxon>Sphaerotilaceae</taxon>
        <taxon>Caldimonas</taxon>
    </lineage>
</organism>
<name>A0ABT0YWV7_9BURK</name>
<dbReference type="Proteomes" id="UP001165541">
    <property type="component" value="Unassembled WGS sequence"/>
</dbReference>
<dbReference type="RefSeq" id="WP_251781462.1">
    <property type="nucleotide sequence ID" value="NZ_JAMKFE010000027.1"/>
</dbReference>
<dbReference type="EMBL" id="JAMKFE010000027">
    <property type="protein sequence ID" value="MCM5682919.1"/>
    <property type="molecule type" value="Genomic_DNA"/>
</dbReference>
<protein>
    <submittedName>
        <fullName evidence="1">Uncharacterized protein</fullName>
    </submittedName>
</protein>
<sequence>MRDFAKIERAANGQQVLFWVDKDAEEDLMVLRMAANFEGYIATMTLCFNSLDDEEAAFAALGMMGAEQADNFVAKVVGGLMGAETQEDA</sequence>
<keyword evidence="2" id="KW-1185">Reference proteome</keyword>
<evidence type="ECO:0000313" key="1">
    <source>
        <dbReference type="EMBL" id="MCM5682919.1"/>
    </source>
</evidence>
<evidence type="ECO:0000313" key="2">
    <source>
        <dbReference type="Proteomes" id="UP001165541"/>
    </source>
</evidence>
<comment type="caution">
    <text evidence="1">The sequence shown here is derived from an EMBL/GenBank/DDBJ whole genome shotgun (WGS) entry which is preliminary data.</text>
</comment>
<proteinExistence type="predicted"/>
<gene>
    <name evidence="1" type="ORF">M8A51_25635</name>
</gene>
<reference evidence="1" key="1">
    <citation type="submission" date="2022-05" db="EMBL/GenBank/DDBJ databases">
        <title>Schlegelella sp. nov., isolated from mangrove soil.</title>
        <authorList>
            <person name="Liu Y."/>
            <person name="Ge X."/>
            <person name="Liu W."/>
        </authorList>
    </citation>
    <scope>NUCLEOTIDE SEQUENCE</scope>
    <source>
        <strain evidence="1">S2-27</strain>
    </source>
</reference>